<sequence>MSECKKNLKDIRHSIYVIRLLAKRDRQRGNSSAFLGQFWQIINPFIDSVVISLVFTKMFDNGNFIYFPIYILIGTMIYGLFNEGTTSCLTSLSGNKNFLIKSSISRNLYPIERVYVALINFCFSIFIFIIVAWYYGLNPSWEWVLIIPDIILLAIMILGIGKILAIINVVFADITYFYRIFTLFVFYASGIFYNTNRLSPLMQELISLNPVYLSIAIARLSVIDGIIPKWSLWLKLLIYSILLYNIGTYVYNKNVQNIIEKI</sequence>
<dbReference type="InterPro" id="IPR047817">
    <property type="entry name" value="ABC2_TM_bact-type"/>
</dbReference>
<keyword evidence="6 9" id="KW-0812">Transmembrane</keyword>
<evidence type="ECO:0000313" key="12">
    <source>
        <dbReference type="Proteomes" id="UP000001477"/>
    </source>
</evidence>
<dbReference type="PANTHER" id="PTHR30413">
    <property type="entry name" value="INNER MEMBRANE TRANSPORT PERMEASE"/>
    <property type="match status" value="1"/>
</dbReference>
<evidence type="ECO:0000256" key="4">
    <source>
        <dbReference type="ARBA" id="ARBA00022475"/>
    </source>
</evidence>
<reference evidence="11 12" key="1">
    <citation type="journal article" date="2009" name="Proc. Natl. Acad. Sci. U.S.A.">
        <title>Characterizing a model human gut microbiota composed of members of its two dominant bacterial phyla.</title>
        <authorList>
            <person name="Mahowald M.A."/>
            <person name="Rey F.E."/>
            <person name="Seedorf H."/>
            <person name="Turnbaugh P.J."/>
            <person name="Fulton R.S."/>
            <person name="Wollam A."/>
            <person name="Shah N."/>
            <person name="Wang C."/>
            <person name="Magrini V."/>
            <person name="Wilson R.K."/>
            <person name="Cantarel B.L."/>
            <person name="Coutinho P.M."/>
            <person name="Henrissat B."/>
            <person name="Crock L.W."/>
            <person name="Russell A."/>
            <person name="Verberkmoes N.C."/>
            <person name="Hettich R.L."/>
            <person name="Gordon J.I."/>
        </authorList>
    </citation>
    <scope>NUCLEOTIDE SEQUENCE [LARGE SCALE GENOMIC DNA]</scope>
    <source>
        <strain evidence="12">ATCC 33656 / DSM 3377 / JCM 17463 / KCTC 5835 / LMG 30912 / VPI 0990</strain>
    </source>
</reference>
<dbReference type="GO" id="GO:0015920">
    <property type="term" value="P:lipopolysaccharide transport"/>
    <property type="evidence" value="ECO:0007669"/>
    <property type="project" value="TreeGrafter"/>
</dbReference>
<evidence type="ECO:0000256" key="5">
    <source>
        <dbReference type="ARBA" id="ARBA00022519"/>
    </source>
</evidence>
<dbReference type="InterPro" id="IPR013525">
    <property type="entry name" value="ABC2_TM"/>
</dbReference>
<evidence type="ECO:0000313" key="11">
    <source>
        <dbReference type="EMBL" id="ACR76495.1"/>
    </source>
</evidence>
<evidence type="ECO:0000256" key="8">
    <source>
        <dbReference type="ARBA" id="ARBA00023136"/>
    </source>
</evidence>
<evidence type="ECO:0000256" key="3">
    <source>
        <dbReference type="ARBA" id="ARBA00022448"/>
    </source>
</evidence>
<accession>C4ZHK8</accession>
<feature type="transmembrane region" description="Helical" evidence="9">
    <location>
        <begin position="114"/>
        <end position="136"/>
    </location>
</feature>
<keyword evidence="5" id="KW-0997">Cell inner membrane</keyword>
<feature type="transmembrane region" description="Helical" evidence="9">
    <location>
        <begin position="176"/>
        <end position="193"/>
    </location>
</feature>
<dbReference type="Pfam" id="PF01061">
    <property type="entry name" value="ABC2_membrane"/>
    <property type="match status" value="1"/>
</dbReference>
<name>C4ZHK8_AGARV</name>
<keyword evidence="7 9" id="KW-1133">Transmembrane helix</keyword>
<evidence type="ECO:0000259" key="10">
    <source>
        <dbReference type="PROSITE" id="PS51012"/>
    </source>
</evidence>
<evidence type="ECO:0000256" key="1">
    <source>
        <dbReference type="ARBA" id="ARBA00004429"/>
    </source>
</evidence>
<dbReference type="GO" id="GO:0140359">
    <property type="term" value="F:ABC-type transporter activity"/>
    <property type="evidence" value="ECO:0007669"/>
    <property type="project" value="InterPro"/>
</dbReference>
<feature type="domain" description="ABC transmembrane type-2" evidence="10">
    <location>
        <begin position="35"/>
        <end position="254"/>
    </location>
</feature>
<dbReference type="HOGENOM" id="CLU_060703_2_0_9"/>
<keyword evidence="3 9" id="KW-0813">Transport</keyword>
<feature type="transmembrane region" description="Helical" evidence="9">
    <location>
        <begin position="63"/>
        <end position="81"/>
    </location>
</feature>
<dbReference type="PROSITE" id="PS51012">
    <property type="entry name" value="ABC_TM2"/>
    <property type="match status" value="1"/>
</dbReference>
<dbReference type="EMBL" id="CP001107">
    <property type="protein sequence ID" value="ACR76495.1"/>
    <property type="molecule type" value="Genomic_DNA"/>
</dbReference>
<dbReference type="Proteomes" id="UP000001477">
    <property type="component" value="Chromosome"/>
</dbReference>
<proteinExistence type="inferred from homology"/>
<dbReference type="AlphaFoldDB" id="C4ZHK8"/>
<comment type="similarity">
    <text evidence="2 9">Belongs to the ABC-2 integral membrane protein family.</text>
</comment>
<dbReference type="PANTHER" id="PTHR30413:SF8">
    <property type="entry name" value="TRANSPORT PERMEASE PROTEIN"/>
    <property type="match status" value="1"/>
</dbReference>
<dbReference type="KEGG" id="ere:EUBREC_2765"/>
<evidence type="ECO:0000256" key="9">
    <source>
        <dbReference type="RuleBase" id="RU361157"/>
    </source>
</evidence>
<evidence type="ECO:0000256" key="7">
    <source>
        <dbReference type="ARBA" id="ARBA00022989"/>
    </source>
</evidence>
<protein>
    <recommendedName>
        <fullName evidence="9">Transport permease protein</fullName>
    </recommendedName>
</protein>
<evidence type="ECO:0000256" key="2">
    <source>
        <dbReference type="ARBA" id="ARBA00007783"/>
    </source>
</evidence>
<keyword evidence="8 9" id="KW-0472">Membrane</keyword>
<evidence type="ECO:0000256" key="6">
    <source>
        <dbReference type="ARBA" id="ARBA00022692"/>
    </source>
</evidence>
<dbReference type="GO" id="GO:0005886">
    <property type="term" value="C:plasma membrane"/>
    <property type="evidence" value="ECO:0007669"/>
    <property type="project" value="UniProtKB-SubCell"/>
</dbReference>
<dbReference type="STRING" id="515619.EUBREC_2765"/>
<keyword evidence="4 9" id="KW-1003">Cell membrane</keyword>
<dbReference type="GeneID" id="86989481"/>
<dbReference type="RefSeq" id="WP_012743523.1">
    <property type="nucleotide sequence ID" value="NC_012781.1"/>
</dbReference>
<feature type="transmembrane region" description="Helical" evidence="9">
    <location>
        <begin position="143"/>
        <end position="170"/>
    </location>
</feature>
<gene>
    <name evidence="11" type="ordered locus">EUBREC_2765</name>
</gene>
<feature type="transmembrane region" description="Helical" evidence="9">
    <location>
        <begin position="233"/>
        <end position="251"/>
    </location>
</feature>
<dbReference type="PaxDb" id="515619-EUBREC_2765"/>
<comment type="subcellular location">
    <subcellularLocation>
        <location evidence="1">Cell inner membrane</location>
        <topology evidence="1">Multi-pass membrane protein</topology>
    </subcellularLocation>
    <subcellularLocation>
        <location evidence="9">Cell membrane</location>
        <topology evidence="9">Multi-pass membrane protein</topology>
    </subcellularLocation>
</comment>
<organism evidence="11 12">
    <name type="scientific">Agathobacter rectalis (strain ATCC 33656 / DSM 3377 / JCM 17463 / KCTC 5835 / VPI 0990)</name>
    <name type="common">Eubacterium rectale</name>
    <dbReference type="NCBI Taxonomy" id="515619"/>
    <lineage>
        <taxon>Bacteria</taxon>
        <taxon>Bacillati</taxon>
        <taxon>Bacillota</taxon>
        <taxon>Clostridia</taxon>
        <taxon>Lachnospirales</taxon>
        <taxon>Lachnospiraceae</taxon>
        <taxon>Agathobacter</taxon>
    </lineage>
</organism>
<feature type="transmembrane region" description="Helical" evidence="9">
    <location>
        <begin position="38"/>
        <end position="56"/>
    </location>
</feature>